<comment type="caution">
    <text evidence="2">The sequence shown here is derived from an EMBL/GenBank/DDBJ whole genome shotgun (WGS) entry which is preliminary data.</text>
</comment>
<feature type="region of interest" description="Disordered" evidence="1">
    <location>
        <begin position="113"/>
        <end position="205"/>
    </location>
</feature>
<dbReference type="Proteomes" id="UP001530400">
    <property type="component" value="Unassembled WGS sequence"/>
</dbReference>
<name>A0ABD3MT50_9STRA</name>
<keyword evidence="3" id="KW-1185">Reference proteome</keyword>
<feature type="compositionally biased region" description="Basic and acidic residues" evidence="1">
    <location>
        <begin position="122"/>
        <end position="161"/>
    </location>
</feature>
<dbReference type="AlphaFoldDB" id="A0ABD3MT50"/>
<proteinExistence type="predicted"/>
<evidence type="ECO:0000313" key="3">
    <source>
        <dbReference type="Proteomes" id="UP001530400"/>
    </source>
</evidence>
<reference evidence="2 3" key="1">
    <citation type="submission" date="2024-10" db="EMBL/GenBank/DDBJ databases">
        <title>Updated reference genomes for cyclostephanoid diatoms.</title>
        <authorList>
            <person name="Roberts W.R."/>
            <person name="Alverson A.J."/>
        </authorList>
    </citation>
    <scope>NUCLEOTIDE SEQUENCE [LARGE SCALE GENOMIC DNA]</scope>
    <source>
        <strain evidence="2 3">AJA010-31</strain>
    </source>
</reference>
<evidence type="ECO:0000313" key="2">
    <source>
        <dbReference type="EMBL" id="KAL3766857.1"/>
    </source>
</evidence>
<feature type="compositionally biased region" description="Basic residues" evidence="1">
    <location>
        <begin position="195"/>
        <end position="205"/>
    </location>
</feature>
<gene>
    <name evidence="2" type="ORF">ACHAWO_002295</name>
</gene>
<accession>A0ABD3MT50</accession>
<dbReference type="EMBL" id="JALLPJ020001378">
    <property type="protein sequence ID" value="KAL3766857.1"/>
    <property type="molecule type" value="Genomic_DNA"/>
</dbReference>
<organism evidence="2 3">
    <name type="scientific">Cyclotella atomus</name>
    <dbReference type="NCBI Taxonomy" id="382360"/>
    <lineage>
        <taxon>Eukaryota</taxon>
        <taxon>Sar</taxon>
        <taxon>Stramenopiles</taxon>
        <taxon>Ochrophyta</taxon>
        <taxon>Bacillariophyta</taxon>
        <taxon>Coscinodiscophyceae</taxon>
        <taxon>Thalassiosirophycidae</taxon>
        <taxon>Stephanodiscales</taxon>
        <taxon>Stephanodiscaceae</taxon>
        <taxon>Cyclotella</taxon>
    </lineage>
</organism>
<sequence>MESSISHPPLHLAILLSEPTAAFLFVESKVQALHDTLSKLKKSAGLGVSSHYNFGKVQTKEVDGKLVRADGLPNNPLYFPFVREGTYDKNKSDAARYGDGRAIKRTFDDISSDVSDNNGNCDNKKKSKEERKAEKKAAKLEAKRQAKLEEKRRIKKEEKRLARLNSGVSEKSTASNNEEKEKKKRKVSDDDESKSKKKKSKKSKS</sequence>
<evidence type="ECO:0000256" key="1">
    <source>
        <dbReference type="SAM" id="MobiDB-lite"/>
    </source>
</evidence>
<protein>
    <submittedName>
        <fullName evidence="2">Uncharacterized protein</fullName>
    </submittedName>
</protein>